<dbReference type="PANTHER" id="PTHR45947">
    <property type="entry name" value="SULFOQUINOVOSYL TRANSFERASE SQD2"/>
    <property type="match status" value="1"/>
</dbReference>
<keyword evidence="1 6" id="KW-0328">Glycosyltransferase</keyword>
<comment type="caution">
    <text evidence="6">The sequence shown here is derived from an EMBL/GenBank/DDBJ whole genome shotgun (WGS) entry which is preliminary data.</text>
</comment>
<dbReference type="PANTHER" id="PTHR45947:SF13">
    <property type="entry name" value="TRANSFERASE"/>
    <property type="match status" value="1"/>
</dbReference>
<evidence type="ECO:0000259" key="4">
    <source>
        <dbReference type="Pfam" id="PF00534"/>
    </source>
</evidence>
<gene>
    <name evidence="6" type="ORF">QQX04_03405</name>
</gene>
<proteinExistence type="predicted"/>
<dbReference type="InterPro" id="IPR050194">
    <property type="entry name" value="Glycosyltransferase_grp1"/>
</dbReference>
<feature type="region of interest" description="Disordered" evidence="3">
    <location>
        <begin position="191"/>
        <end position="268"/>
    </location>
</feature>
<feature type="domain" description="Glycosyltransferase subfamily 4-like N-terminal" evidence="5">
    <location>
        <begin position="25"/>
        <end position="194"/>
    </location>
</feature>
<dbReference type="RefSeq" id="WP_301126294.1">
    <property type="nucleotide sequence ID" value="NZ_JAUHPV010000002.1"/>
</dbReference>
<accession>A0ABT8FYZ9</accession>
<feature type="domain" description="Glycosyl transferase family 1" evidence="4">
    <location>
        <begin position="260"/>
        <end position="394"/>
    </location>
</feature>
<keyword evidence="7" id="KW-1185">Reference proteome</keyword>
<name>A0ABT8FYZ9_9MICO</name>
<dbReference type="SUPFAM" id="SSF53756">
    <property type="entry name" value="UDP-Glycosyltransferase/glycogen phosphorylase"/>
    <property type="match status" value="1"/>
</dbReference>
<sequence length="430" mass="45017">MKILTMHAFYQVLGGEDISHRTETAYLRERGHDVHDLTVHNADLGDLSTPARIRATLSNPRTGEAARQAIARFQPDVAYCNNLFPGLSSSVIAACNDAHIPVVRVLRNYRITCAAGSLYRDGQHCDSCVGSSPLPGIIHGCYRGSRPTTAIATLARQRDLHRNRDTHWIAISQYVRDIAIRAGLDADHITVRPNLSQPPAPSAKTDGAGAGRDAAQASGTGAGAAQAGGAGAGAGAAQGSGTDAVTARPGGDHQPPTPTGGAPTILYVGRDTPEKGLPLLLDAFTTVRTHRPDAQLHIVGASRPHDTTPGVTWVGSVPHEQVAARMADATVLAVPSTWAEPFGRVVVEALAVGTPVVAAATGGLAELGGQSVDLFDPTSPAQLAERLLDALARPAAETAPLARARYDADFAPDRWYSITMDVLQRAAASR</sequence>
<evidence type="ECO:0000313" key="6">
    <source>
        <dbReference type="EMBL" id="MDN4472038.1"/>
    </source>
</evidence>
<evidence type="ECO:0000256" key="1">
    <source>
        <dbReference type="ARBA" id="ARBA00022676"/>
    </source>
</evidence>
<reference evidence="6" key="1">
    <citation type="submission" date="2023-06" db="EMBL/GenBank/DDBJ databases">
        <title>SYSU T00b26.</title>
        <authorList>
            <person name="Gao L."/>
            <person name="Fang B.-Z."/>
            <person name="Li W.-J."/>
        </authorList>
    </citation>
    <scope>NUCLEOTIDE SEQUENCE</scope>
    <source>
        <strain evidence="6">SYSU T00b26</strain>
    </source>
</reference>
<dbReference type="GO" id="GO:0016757">
    <property type="term" value="F:glycosyltransferase activity"/>
    <property type="evidence" value="ECO:0007669"/>
    <property type="project" value="UniProtKB-KW"/>
</dbReference>
<dbReference type="Proteomes" id="UP001172738">
    <property type="component" value="Unassembled WGS sequence"/>
</dbReference>
<keyword evidence="2 6" id="KW-0808">Transferase</keyword>
<organism evidence="6 7">
    <name type="scientific">Demequina zhanjiangensis</name>
    <dbReference type="NCBI Taxonomy" id="3051659"/>
    <lineage>
        <taxon>Bacteria</taxon>
        <taxon>Bacillati</taxon>
        <taxon>Actinomycetota</taxon>
        <taxon>Actinomycetes</taxon>
        <taxon>Micrococcales</taxon>
        <taxon>Demequinaceae</taxon>
        <taxon>Demequina</taxon>
    </lineage>
</organism>
<protein>
    <submittedName>
        <fullName evidence="6">Glycosyltransferase</fullName>
        <ecNumber evidence="6">2.4.-.-</ecNumber>
    </submittedName>
</protein>
<dbReference type="EMBL" id="JAUHPV010000002">
    <property type="protein sequence ID" value="MDN4472038.1"/>
    <property type="molecule type" value="Genomic_DNA"/>
</dbReference>
<dbReference type="InterPro" id="IPR028098">
    <property type="entry name" value="Glyco_trans_4-like_N"/>
</dbReference>
<dbReference type="EC" id="2.4.-.-" evidence="6"/>
<dbReference type="Gene3D" id="3.40.50.2000">
    <property type="entry name" value="Glycogen Phosphorylase B"/>
    <property type="match status" value="2"/>
</dbReference>
<dbReference type="InterPro" id="IPR001296">
    <property type="entry name" value="Glyco_trans_1"/>
</dbReference>
<feature type="compositionally biased region" description="Gly residues" evidence="3">
    <location>
        <begin position="220"/>
        <end position="238"/>
    </location>
</feature>
<evidence type="ECO:0000259" key="5">
    <source>
        <dbReference type="Pfam" id="PF13439"/>
    </source>
</evidence>
<dbReference type="Pfam" id="PF00534">
    <property type="entry name" value="Glycos_transf_1"/>
    <property type="match status" value="1"/>
</dbReference>
<evidence type="ECO:0000256" key="2">
    <source>
        <dbReference type="ARBA" id="ARBA00022679"/>
    </source>
</evidence>
<evidence type="ECO:0000313" key="7">
    <source>
        <dbReference type="Proteomes" id="UP001172738"/>
    </source>
</evidence>
<dbReference type="Pfam" id="PF13439">
    <property type="entry name" value="Glyco_transf_4"/>
    <property type="match status" value="1"/>
</dbReference>
<evidence type="ECO:0000256" key="3">
    <source>
        <dbReference type="SAM" id="MobiDB-lite"/>
    </source>
</evidence>